<proteinExistence type="predicted"/>
<dbReference type="Proteomes" id="UP001284601">
    <property type="component" value="Unassembled WGS sequence"/>
</dbReference>
<sequence length="124" mass="13222">MRRSLALVTAAGLVLAAVAAFLILSRDGVDCGSYRFDAGAWRAAQAAGPGGEKRIREDAKAIARCGVFTGRSTSALRTQLGEPMFNTPDGWSYALAEDPGTDLAWLHFTFDRSRRVVSASVSTI</sequence>
<dbReference type="EMBL" id="JAWSTH010000022">
    <property type="protein sequence ID" value="MDW5594817.1"/>
    <property type="molecule type" value="Genomic_DNA"/>
</dbReference>
<reference evidence="2" key="1">
    <citation type="submission" date="2023-07" db="EMBL/GenBank/DDBJ databases">
        <title>Conexibacter stalactiti sp. nov., isolated from stalactites in a lava cave and emended description of the genus Conexibacter.</title>
        <authorList>
            <person name="Lee S.D."/>
        </authorList>
    </citation>
    <scope>NUCLEOTIDE SEQUENCE [LARGE SCALE GENOMIC DNA]</scope>
    <source>
        <strain evidence="2">KCTC 39840</strain>
    </source>
</reference>
<protein>
    <submittedName>
        <fullName evidence="1">Uncharacterized protein</fullName>
    </submittedName>
</protein>
<gene>
    <name evidence="1" type="ORF">R7226_10740</name>
</gene>
<keyword evidence="2" id="KW-1185">Reference proteome</keyword>
<comment type="caution">
    <text evidence="1">The sequence shown here is derived from an EMBL/GenBank/DDBJ whole genome shotgun (WGS) entry which is preliminary data.</text>
</comment>
<evidence type="ECO:0000313" key="2">
    <source>
        <dbReference type="Proteomes" id="UP001284601"/>
    </source>
</evidence>
<name>A0ABU4HQ42_9ACTN</name>
<evidence type="ECO:0000313" key="1">
    <source>
        <dbReference type="EMBL" id="MDW5594817.1"/>
    </source>
</evidence>
<accession>A0ABU4HQ42</accession>
<dbReference type="RefSeq" id="WP_318597137.1">
    <property type="nucleotide sequence ID" value="NZ_JAWSTH010000022.1"/>
</dbReference>
<organism evidence="1 2">
    <name type="scientific">Conexibacter stalactiti</name>
    <dbReference type="NCBI Taxonomy" id="1940611"/>
    <lineage>
        <taxon>Bacteria</taxon>
        <taxon>Bacillati</taxon>
        <taxon>Actinomycetota</taxon>
        <taxon>Thermoleophilia</taxon>
        <taxon>Solirubrobacterales</taxon>
        <taxon>Conexibacteraceae</taxon>
        <taxon>Conexibacter</taxon>
    </lineage>
</organism>